<feature type="region of interest" description="Disordered" evidence="1">
    <location>
        <begin position="33"/>
        <end position="52"/>
    </location>
</feature>
<gene>
    <name evidence="4" type="ORF">Pma05_63820</name>
</gene>
<sequence>MSVLRPHQSRRDFLRTVAGSAVAATALAAGASPALAGPAGTTRTGSGGTLPDEALRDTLRAVTDAGMPGVFAEVRDGRTTWRGASGVADVTTGRPMRPDFQHRIGSITKTFVSTVLLQLVGERRLVLDAPLHRYLPHLAPAGVTVRMLLDQTSGINDYDHVIFGSVEGIEKYQHTTIRPLELAAIGLGQEPTNAPGERHSYSNTNYVLAGLLLERITGRPAAAEITRRVLRPLGLHRTYFPGTDPRIDGPHSAGYLPWVDGTLRDFSVYNMSWAWMVGDIVSTTADLNTFFRGLFGGRLLRPAELAQMRRTVPADPAFPNGAQYGLGLINLPLPSGPVWGHDGVVLGHQAMSLHSPDGRRQVSVALNATHYWVPGQPDPIGDALGNFLLTALGGTATTPEPATLSRTPGSLLGHGPLSAVPGAATLHRPLPTGRVAG</sequence>
<dbReference type="Pfam" id="PF00144">
    <property type="entry name" value="Beta-lactamase"/>
    <property type="match status" value="1"/>
</dbReference>
<evidence type="ECO:0000256" key="2">
    <source>
        <dbReference type="SAM" id="SignalP"/>
    </source>
</evidence>
<feature type="signal peptide" evidence="2">
    <location>
        <begin position="1"/>
        <end position="36"/>
    </location>
</feature>
<dbReference type="PROSITE" id="PS51318">
    <property type="entry name" value="TAT"/>
    <property type="match status" value="1"/>
</dbReference>
<evidence type="ECO:0000313" key="5">
    <source>
        <dbReference type="Proteomes" id="UP000621500"/>
    </source>
</evidence>
<dbReference type="EMBL" id="BONX01000048">
    <property type="protein sequence ID" value="GIG99809.1"/>
    <property type="molecule type" value="Genomic_DNA"/>
</dbReference>
<feature type="domain" description="Beta-lactamase-related" evidence="3">
    <location>
        <begin position="61"/>
        <end position="371"/>
    </location>
</feature>
<evidence type="ECO:0000256" key="1">
    <source>
        <dbReference type="SAM" id="MobiDB-lite"/>
    </source>
</evidence>
<keyword evidence="4" id="KW-0378">Hydrolase</keyword>
<dbReference type="InterPro" id="IPR006311">
    <property type="entry name" value="TAT_signal"/>
</dbReference>
<dbReference type="InterPro" id="IPR012338">
    <property type="entry name" value="Beta-lactam/transpept-like"/>
</dbReference>
<dbReference type="InterPro" id="IPR050491">
    <property type="entry name" value="AmpC-like"/>
</dbReference>
<dbReference type="Proteomes" id="UP000621500">
    <property type="component" value="Unassembled WGS sequence"/>
</dbReference>
<dbReference type="GO" id="GO:0016787">
    <property type="term" value="F:hydrolase activity"/>
    <property type="evidence" value="ECO:0007669"/>
    <property type="project" value="UniProtKB-KW"/>
</dbReference>
<dbReference type="InterPro" id="IPR001466">
    <property type="entry name" value="Beta-lactam-related"/>
</dbReference>
<proteinExistence type="predicted"/>
<accession>A0ABQ4EYS6</accession>
<evidence type="ECO:0000259" key="3">
    <source>
        <dbReference type="Pfam" id="PF00144"/>
    </source>
</evidence>
<dbReference type="PANTHER" id="PTHR46825:SF7">
    <property type="entry name" value="D-ALANYL-D-ALANINE CARBOXYPEPTIDASE"/>
    <property type="match status" value="1"/>
</dbReference>
<dbReference type="SUPFAM" id="SSF56601">
    <property type="entry name" value="beta-lactamase/transpeptidase-like"/>
    <property type="match status" value="1"/>
</dbReference>
<organism evidence="4 5">
    <name type="scientific">Plantactinospora mayteni</name>
    <dbReference type="NCBI Taxonomy" id="566021"/>
    <lineage>
        <taxon>Bacteria</taxon>
        <taxon>Bacillati</taxon>
        <taxon>Actinomycetota</taxon>
        <taxon>Actinomycetes</taxon>
        <taxon>Micromonosporales</taxon>
        <taxon>Micromonosporaceae</taxon>
        <taxon>Plantactinospora</taxon>
    </lineage>
</organism>
<feature type="compositionally biased region" description="Low complexity" evidence="1">
    <location>
        <begin position="33"/>
        <end position="42"/>
    </location>
</feature>
<dbReference type="Gene3D" id="3.40.710.10">
    <property type="entry name" value="DD-peptidase/beta-lactamase superfamily"/>
    <property type="match status" value="1"/>
</dbReference>
<keyword evidence="5" id="KW-1185">Reference proteome</keyword>
<reference evidence="4 5" key="1">
    <citation type="submission" date="2021-01" db="EMBL/GenBank/DDBJ databases">
        <title>Whole genome shotgun sequence of Plantactinospora mayteni NBRC 109088.</title>
        <authorList>
            <person name="Komaki H."/>
            <person name="Tamura T."/>
        </authorList>
    </citation>
    <scope>NUCLEOTIDE SEQUENCE [LARGE SCALE GENOMIC DNA]</scope>
    <source>
        <strain evidence="4 5">NBRC 109088</strain>
    </source>
</reference>
<name>A0ABQ4EYS6_9ACTN</name>
<evidence type="ECO:0000313" key="4">
    <source>
        <dbReference type="EMBL" id="GIG99809.1"/>
    </source>
</evidence>
<keyword evidence="2" id="KW-0732">Signal</keyword>
<dbReference type="PANTHER" id="PTHR46825">
    <property type="entry name" value="D-ALANYL-D-ALANINE-CARBOXYPEPTIDASE/ENDOPEPTIDASE AMPH"/>
    <property type="match status" value="1"/>
</dbReference>
<protein>
    <submittedName>
        <fullName evidence="4">Serine hydrolase</fullName>
    </submittedName>
</protein>
<comment type="caution">
    <text evidence="4">The sequence shown here is derived from an EMBL/GenBank/DDBJ whole genome shotgun (WGS) entry which is preliminary data.</text>
</comment>
<feature type="chain" id="PRO_5045359102" evidence="2">
    <location>
        <begin position="37"/>
        <end position="437"/>
    </location>
</feature>